<keyword evidence="2" id="KW-0614">Plasmid</keyword>
<dbReference type="HOGENOM" id="CLU_3122697_0_0_5"/>
<dbReference type="Proteomes" id="UP000009045">
    <property type="component" value="Plasmid pSmeSM11c"/>
</dbReference>
<geneLocation type="plasmid" evidence="2 3">
    <name>pSmeSM11c</name>
</geneLocation>
<proteinExistence type="predicted"/>
<organism evidence="2 3">
    <name type="scientific">Sinorhizobium meliloti (strain SM11)</name>
    <dbReference type="NCBI Taxonomy" id="707241"/>
    <lineage>
        <taxon>Bacteria</taxon>
        <taxon>Pseudomonadati</taxon>
        <taxon>Pseudomonadota</taxon>
        <taxon>Alphaproteobacteria</taxon>
        <taxon>Hyphomicrobiales</taxon>
        <taxon>Rhizobiaceae</taxon>
        <taxon>Sinorhizobium/Ensifer group</taxon>
        <taxon>Sinorhizobium</taxon>
    </lineage>
</organism>
<evidence type="ECO:0000256" key="1">
    <source>
        <dbReference type="SAM" id="MobiDB-lite"/>
    </source>
</evidence>
<feature type="compositionally biased region" description="Basic and acidic residues" evidence="1">
    <location>
        <begin position="38"/>
        <end position="50"/>
    </location>
</feature>
<feature type="region of interest" description="Disordered" evidence="1">
    <location>
        <begin position="27"/>
        <end position="50"/>
    </location>
</feature>
<sequence>MNAFWASENCDAFIVFRSFPSQENAPENFNQNWSSLKGSDHQTSDDEVRR</sequence>
<protein>
    <submittedName>
        <fullName evidence="2">Uncharacterized protein</fullName>
    </submittedName>
</protein>
<gene>
    <name evidence="2" type="ordered locus">SM11_pC0182</name>
</gene>
<feature type="compositionally biased region" description="Polar residues" evidence="1">
    <location>
        <begin position="27"/>
        <end position="37"/>
    </location>
</feature>
<dbReference type="AlphaFoldDB" id="F7XBN3"/>
<reference evidence="2 3" key="1">
    <citation type="journal article" date="2011" name="J. Biotechnol.">
        <title>The complete genome sequence of the dominant Sinorhizobium meliloti field isolate SM11 extends the S. meliloti pan-genome.</title>
        <authorList>
            <person name="Schneiker-Bekel S."/>
            <person name="Wibberg D."/>
            <person name="Bekel T."/>
            <person name="Blom J."/>
            <person name="Linke B."/>
            <person name="Neuweger H."/>
            <person name="Stiens M."/>
            <person name="Vorholter F.J."/>
            <person name="Weidner S."/>
            <person name="Goesmann A."/>
            <person name="Puhler A."/>
            <person name="Schluter A."/>
        </authorList>
    </citation>
    <scope>NUCLEOTIDE SEQUENCE [LARGE SCALE GENOMIC DNA]</scope>
    <source>
        <strain evidence="2 3">SM11</strain>
        <plasmid evidence="3">pSmeSM11c</plasmid>
    </source>
</reference>
<dbReference type="KEGG" id="smx:SM11_pC0182"/>
<evidence type="ECO:0000313" key="2">
    <source>
        <dbReference type="EMBL" id="AEH81254.1"/>
    </source>
</evidence>
<name>F7XBN3_SINMM</name>
<accession>F7XBN3</accession>
<dbReference type="EMBL" id="CP001831">
    <property type="protein sequence ID" value="AEH81254.1"/>
    <property type="molecule type" value="Genomic_DNA"/>
</dbReference>
<evidence type="ECO:0000313" key="3">
    <source>
        <dbReference type="Proteomes" id="UP000009045"/>
    </source>
</evidence>